<organism evidence="3 4">
    <name type="scientific">Pseudidiomarina planktonica</name>
    <dbReference type="NCBI Taxonomy" id="1323738"/>
    <lineage>
        <taxon>Bacteria</taxon>
        <taxon>Pseudomonadati</taxon>
        <taxon>Pseudomonadota</taxon>
        <taxon>Gammaproteobacteria</taxon>
        <taxon>Alteromonadales</taxon>
        <taxon>Idiomarinaceae</taxon>
        <taxon>Pseudidiomarina</taxon>
    </lineage>
</organism>
<dbReference type="PRINTS" id="PR00099">
    <property type="entry name" value="CPSGATASE"/>
</dbReference>
<evidence type="ECO:0000313" key="3">
    <source>
        <dbReference type="EMBL" id="SMQ80088.1"/>
    </source>
</evidence>
<dbReference type="InterPro" id="IPR029062">
    <property type="entry name" value="Class_I_gatase-like"/>
</dbReference>
<dbReference type="PROSITE" id="PS51273">
    <property type="entry name" value="GATASE_TYPE_1"/>
    <property type="match status" value="1"/>
</dbReference>
<keyword evidence="4" id="KW-1185">Reference proteome</keyword>
<dbReference type="PANTHER" id="PTHR43418">
    <property type="entry name" value="MULTIFUNCTIONAL TRYPTOPHAN BIOSYNTHESIS PROTEIN-RELATED"/>
    <property type="match status" value="1"/>
</dbReference>
<keyword evidence="1" id="KW-0315">Glutamine amidotransferase</keyword>
<accession>A0A1Y6FXK1</accession>
<reference evidence="4" key="1">
    <citation type="submission" date="2017-04" db="EMBL/GenBank/DDBJ databases">
        <authorList>
            <person name="Varghese N."/>
            <person name="Submissions S."/>
        </authorList>
    </citation>
    <scope>NUCLEOTIDE SEQUENCE [LARGE SCALE GENOMIC DNA]</scope>
</reference>
<dbReference type="Gene3D" id="3.40.50.880">
    <property type="match status" value="1"/>
</dbReference>
<sequence>MLVMIDNYDSFTFNVVRYFRELGAQLKVIRNDAISIAALADLQPSGIIISPGPGTPDNSGISLGVIERYAGIVPILGVCLGHQAIGQVFGAEVKPAKQVMHGKTSLLNHSNQGLFAGLPTSFAVARYHSLLLTAATIPAEFSVDAWVNQSDTNTDKEVMAIRHQTMPLWGVQFHPEAILTEYGHDVLARFMQEANAWQRKQ</sequence>
<feature type="domain" description="Glutamine amidotransferase" evidence="2">
    <location>
        <begin position="3"/>
        <end position="192"/>
    </location>
</feature>
<dbReference type="AlphaFoldDB" id="A0A1Y6FXK1"/>
<dbReference type="PRINTS" id="PR00096">
    <property type="entry name" value="GATASE"/>
</dbReference>
<dbReference type="GO" id="GO:0000162">
    <property type="term" value="P:L-tryptophan biosynthetic process"/>
    <property type="evidence" value="ECO:0007669"/>
    <property type="project" value="TreeGrafter"/>
</dbReference>
<evidence type="ECO:0000313" key="4">
    <source>
        <dbReference type="Proteomes" id="UP000194450"/>
    </source>
</evidence>
<protein>
    <submittedName>
        <fullName evidence="3">Anthranilate synthase component 2/para-aminobenzoate synthetase component 2</fullName>
    </submittedName>
</protein>
<dbReference type="SUPFAM" id="SSF52317">
    <property type="entry name" value="Class I glutamine amidotransferase-like"/>
    <property type="match status" value="1"/>
</dbReference>
<dbReference type="EMBL" id="FXWH01000002">
    <property type="protein sequence ID" value="SMQ80088.1"/>
    <property type="molecule type" value="Genomic_DNA"/>
</dbReference>
<dbReference type="CDD" id="cd01743">
    <property type="entry name" value="GATase1_Anthranilate_Synthase"/>
    <property type="match status" value="1"/>
</dbReference>
<dbReference type="InterPro" id="IPR050472">
    <property type="entry name" value="Anth_synth/Amidotransfase"/>
</dbReference>
<dbReference type="InterPro" id="IPR017926">
    <property type="entry name" value="GATASE"/>
</dbReference>
<evidence type="ECO:0000259" key="2">
    <source>
        <dbReference type="Pfam" id="PF00117"/>
    </source>
</evidence>
<dbReference type="GO" id="GO:0046820">
    <property type="term" value="F:4-amino-4-deoxychorismate synthase activity"/>
    <property type="evidence" value="ECO:0007669"/>
    <property type="project" value="TreeGrafter"/>
</dbReference>
<evidence type="ECO:0000256" key="1">
    <source>
        <dbReference type="ARBA" id="ARBA00022962"/>
    </source>
</evidence>
<dbReference type="Proteomes" id="UP000194450">
    <property type="component" value="Unassembled WGS sequence"/>
</dbReference>
<proteinExistence type="predicted"/>
<dbReference type="PRINTS" id="PR00097">
    <property type="entry name" value="ANTSNTHASEII"/>
</dbReference>
<dbReference type="FunFam" id="3.40.50.880:FF:000003">
    <property type="entry name" value="Anthranilate synthase component II"/>
    <property type="match status" value="1"/>
</dbReference>
<dbReference type="NCBIfam" id="TIGR00566">
    <property type="entry name" value="trpG_papA"/>
    <property type="match status" value="1"/>
</dbReference>
<dbReference type="GO" id="GO:0046654">
    <property type="term" value="P:tetrahydrofolate biosynthetic process"/>
    <property type="evidence" value="ECO:0007669"/>
    <property type="project" value="TreeGrafter"/>
</dbReference>
<dbReference type="GO" id="GO:0005829">
    <property type="term" value="C:cytosol"/>
    <property type="evidence" value="ECO:0007669"/>
    <property type="project" value="TreeGrafter"/>
</dbReference>
<dbReference type="GO" id="GO:0004049">
    <property type="term" value="F:anthranilate synthase activity"/>
    <property type="evidence" value="ECO:0007669"/>
    <property type="project" value="TreeGrafter"/>
</dbReference>
<name>A0A1Y6FXK1_9GAMM</name>
<dbReference type="RefSeq" id="WP_086435130.1">
    <property type="nucleotide sequence ID" value="NZ_FXWH01000002.1"/>
</dbReference>
<gene>
    <name evidence="3" type="ORF">SAMN06297229_2000</name>
</gene>
<dbReference type="InterPro" id="IPR006221">
    <property type="entry name" value="TrpG/PapA_dom"/>
</dbReference>
<dbReference type="PANTHER" id="PTHR43418:SF4">
    <property type="entry name" value="MULTIFUNCTIONAL TRYPTOPHAN BIOSYNTHESIS PROTEIN"/>
    <property type="match status" value="1"/>
</dbReference>
<dbReference type="OrthoDB" id="9786812at2"/>
<dbReference type="Pfam" id="PF00117">
    <property type="entry name" value="GATase"/>
    <property type="match status" value="1"/>
</dbReference>